<comment type="caution">
    <text evidence="2">The sequence shown here is derived from an EMBL/GenBank/DDBJ whole genome shotgun (WGS) entry which is preliminary data.</text>
</comment>
<proteinExistence type="predicted"/>
<keyword evidence="3" id="KW-1185">Reference proteome</keyword>
<dbReference type="EMBL" id="LXQA010183977">
    <property type="protein sequence ID" value="MCI31015.1"/>
    <property type="molecule type" value="Genomic_DNA"/>
</dbReference>
<feature type="non-terminal residue" evidence="2">
    <location>
        <position position="60"/>
    </location>
</feature>
<feature type="compositionally biased region" description="Polar residues" evidence="1">
    <location>
        <begin position="25"/>
        <end position="46"/>
    </location>
</feature>
<dbReference type="Proteomes" id="UP000265520">
    <property type="component" value="Unassembled WGS sequence"/>
</dbReference>
<reference evidence="2 3" key="1">
    <citation type="journal article" date="2018" name="Front. Plant Sci.">
        <title>Red Clover (Trifolium pratense) and Zigzag Clover (T. medium) - A Picture of Genomic Similarities and Differences.</title>
        <authorList>
            <person name="Dluhosova J."/>
            <person name="Istvanek J."/>
            <person name="Nedelnik J."/>
            <person name="Repkova J."/>
        </authorList>
    </citation>
    <scope>NUCLEOTIDE SEQUENCE [LARGE SCALE GENOMIC DNA]</scope>
    <source>
        <strain evidence="3">cv. 10/8</strain>
        <tissue evidence="2">Leaf</tissue>
    </source>
</reference>
<evidence type="ECO:0000313" key="2">
    <source>
        <dbReference type="EMBL" id="MCI31015.1"/>
    </source>
</evidence>
<protein>
    <submittedName>
        <fullName evidence="2">DIV1B protein</fullName>
    </submittedName>
</protein>
<organism evidence="2 3">
    <name type="scientific">Trifolium medium</name>
    <dbReference type="NCBI Taxonomy" id="97028"/>
    <lineage>
        <taxon>Eukaryota</taxon>
        <taxon>Viridiplantae</taxon>
        <taxon>Streptophyta</taxon>
        <taxon>Embryophyta</taxon>
        <taxon>Tracheophyta</taxon>
        <taxon>Spermatophyta</taxon>
        <taxon>Magnoliopsida</taxon>
        <taxon>eudicotyledons</taxon>
        <taxon>Gunneridae</taxon>
        <taxon>Pentapetalae</taxon>
        <taxon>rosids</taxon>
        <taxon>fabids</taxon>
        <taxon>Fabales</taxon>
        <taxon>Fabaceae</taxon>
        <taxon>Papilionoideae</taxon>
        <taxon>50 kb inversion clade</taxon>
        <taxon>NPAAA clade</taxon>
        <taxon>Hologalegina</taxon>
        <taxon>IRL clade</taxon>
        <taxon>Trifolieae</taxon>
        <taxon>Trifolium</taxon>
    </lineage>
</organism>
<name>A0A392R653_9FABA</name>
<evidence type="ECO:0000313" key="3">
    <source>
        <dbReference type="Proteomes" id="UP000265520"/>
    </source>
</evidence>
<feature type="region of interest" description="Disordered" evidence="1">
    <location>
        <begin position="1"/>
        <end position="60"/>
    </location>
</feature>
<accession>A0A392R653</accession>
<sequence length="60" mass="6376">MLFGVQLTGGTNNNNTTNTTNNNNLSQYQQPPPHVSTSANASNVSDNVDHASAGSRECKR</sequence>
<evidence type="ECO:0000256" key="1">
    <source>
        <dbReference type="SAM" id="MobiDB-lite"/>
    </source>
</evidence>
<feature type="compositionally biased region" description="Low complexity" evidence="1">
    <location>
        <begin position="8"/>
        <end position="24"/>
    </location>
</feature>
<dbReference type="AlphaFoldDB" id="A0A392R653"/>